<protein>
    <submittedName>
        <fullName evidence="2">Uncharacterized protein</fullName>
    </submittedName>
</protein>
<keyword evidence="1" id="KW-0472">Membrane</keyword>
<keyword evidence="3" id="KW-1185">Reference proteome</keyword>
<sequence>MNEQPPSRSKLRTRSRKVARKAVHLTAREYLPMAAAIAFWAVSALAVGHADAARLLSATVLLRAIVMLVDLSTVGPLRARRDAPAAVWRKSRRNTFLMQGAGLALALAIVTLASMALFEAGQQALAMALPLVANGLPARAYRGADINATSPYFRLIVSGSALAAALAAWAMGAGLPGLAVAYGLREWIATIVMKLIPRPPAENERQTDEPLRFAEVARNTVVTSRRLLTYRLTKNILTVFGPFGNFAARTGRGLNWHSRLEPYMPHRRSGFILFALFTGGRRSGWSSGAASRRR</sequence>
<dbReference type="Proteomes" id="UP000515955">
    <property type="component" value="Chromosome"/>
</dbReference>
<dbReference type="EMBL" id="CP060717">
    <property type="protein sequence ID" value="QNN65422.1"/>
    <property type="molecule type" value="Genomic_DNA"/>
</dbReference>
<evidence type="ECO:0000313" key="2">
    <source>
        <dbReference type="EMBL" id="QNN65422.1"/>
    </source>
</evidence>
<proteinExistence type="predicted"/>
<reference evidence="2 3" key="1">
    <citation type="submission" date="2020-08" db="EMBL/GenBank/DDBJ databases">
        <title>Genome sequence of Sphingomonas rhizophila KACC 19189T.</title>
        <authorList>
            <person name="Hyun D.-W."/>
            <person name="Bae J.-W."/>
        </authorList>
    </citation>
    <scope>NUCLEOTIDE SEQUENCE [LARGE SCALE GENOMIC DNA]</scope>
    <source>
        <strain evidence="2 3">KACC 19189</strain>
    </source>
</reference>
<keyword evidence="1" id="KW-0812">Transmembrane</keyword>
<feature type="transmembrane region" description="Helical" evidence="1">
    <location>
        <begin position="100"/>
        <end position="118"/>
    </location>
</feature>
<organism evidence="2 3">
    <name type="scientific">Sphingomonas rhizophila</name>
    <dbReference type="NCBI Taxonomy" id="2071607"/>
    <lineage>
        <taxon>Bacteria</taxon>
        <taxon>Pseudomonadati</taxon>
        <taxon>Pseudomonadota</taxon>
        <taxon>Alphaproteobacteria</taxon>
        <taxon>Sphingomonadales</taxon>
        <taxon>Sphingomonadaceae</taxon>
        <taxon>Sphingomonas</taxon>
    </lineage>
</organism>
<keyword evidence="1" id="KW-1133">Transmembrane helix</keyword>
<dbReference type="AlphaFoldDB" id="A0A7G9SC47"/>
<dbReference type="KEGG" id="srhi:H9L12_02045"/>
<feature type="transmembrane region" description="Helical" evidence="1">
    <location>
        <begin position="60"/>
        <end position="79"/>
    </location>
</feature>
<gene>
    <name evidence="2" type="ORF">H9L12_02045</name>
</gene>
<dbReference type="RefSeq" id="WP_187542414.1">
    <property type="nucleotide sequence ID" value="NZ_CP060717.1"/>
</dbReference>
<evidence type="ECO:0000256" key="1">
    <source>
        <dbReference type="SAM" id="Phobius"/>
    </source>
</evidence>
<evidence type="ECO:0000313" key="3">
    <source>
        <dbReference type="Proteomes" id="UP000515955"/>
    </source>
</evidence>
<accession>A0A7G9SC47</accession>
<name>A0A7G9SC47_9SPHN</name>